<dbReference type="VEuPathDB" id="FungiDB:A1O9_11801"/>
<sequence length="544" mass="61140">MAIQFPEVMSTYRSWVISSFITSITLVTFLPRLSIQHSYAWTALALYFLHWTVYGIYSVIIYPRFVSPLRNLPGPKGGSFFHGQWSVLTAEPSGIPPRRWANEIPNDGLIHYLHLFNRPRILLTSPKALAEVLVTKSYDFIKPELLRAGIGAILGIGILFAEGDEHKAQRKNLMPAFNFRHIKQLYPIFWSKSREMVHAIQAELKASTESKPWIEVGEWGSRATLDIIGIAGLGQDFEALKSPDNELNRVYRTVFQPDRTAQILGLLSFFLPHFIVRNLPVSRNNNVRAASRVARDTCRRLVEEKKKRLANKEPMHPDIISVALESGGFSDNDLVDNMMTFLAAGHETTASAFMWATYLLCKHQDVQKRLREEIHTHIPSLSSDGVNHEVLDNMPYLHAFCQEVLRVYAPVPLTLRDAACDTTILGQFVPKGTKVILAPWAINLNTELWGEDAAEFKPDRWMAPGQANAGGAVSNYAFLTFLHGPRSCIGMKFAQAEFAALIAAFVGTWAIEMVDPDEEIIIKGGITAKPKNGLRVYLDKVGEW</sequence>
<dbReference type="STRING" id="1182545.A0A072NWB5"/>
<dbReference type="GO" id="GO:0016705">
    <property type="term" value="F:oxidoreductase activity, acting on paired donors, with incorporation or reduction of molecular oxygen"/>
    <property type="evidence" value="ECO:0007669"/>
    <property type="project" value="InterPro"/>
</dbReference>
<dbReference type="InterPro" id="IPR002401">
    <property type="entry name" value="Cyt_P450_E_grp-I"/>
</dbReference>
<keyword evidence="1" id="KW-0408">Iron</keyword>
<keyword evidence="2" id="KW-0472">Membrane</keyword>
<accession>A0A072NWB5</accession>
<dbReference type="OrthoDB" id="1470350at2759"/>
<dbReference type="InterPro" id="IPR050121">
    <property type="entry name" value="Cytochrome_P450_monoxygenase"/>
</dbReference>
<dbReference type="InterPro" id="IPR001128">
    <property type="entry name" value="Cyt_P450"/>
</dbReference>
<keyword evidence="4" id="KW-1185">Reference proteome</keyword>
<reference evidence="3 4" key="1">
    <citation type="submission" date="2013-03" db="EMBL/GenBank/DDBJ databases">
        <title>The Genome Sequence of Exophiala aquamarina CBS 119918.</title>
        <authorList>
            <consortium name="The Broad Institute Genomics Platform"/>
            <person name="Cuomo C."/>
            <person name="de Hoog S."/>
            <person name="Gorbushina A."/>
            <person name="Walker B."/>
            <person name="Young S.K."/>
            <person name="Zeng Q."/>
            <person name="Gargeya S."/>
            <person name="Fitzgerald M."/>
            <person name="Haas B."/>
            <person name="Abouelleil A."/>
            <person name="Allen A.W."/>
            <person name="Alvarado L."/>
            <person name="Arachchi H.M."/>
            <person name="Berlin A.M."/>
            <person name="Chapman S.B."/>
            <person name="Gainer-Dewar J."/>
            <person name="Goldberg J."/>
            <person name="Griggs A."/>
            <person name="Gujja S."/>
            <person name="Hansen M."/>
            <person name="Howarth C."/>
            <person name="Imamovic A."/>
            <person name="Ireland A."/>
            <person name="Larimer J."/>
            <person name="McCowan C."/>
            <person name="Murphy C."/>
            <person name="Pearson M."/>
            <person name="Poon T.W."/>
            <person name="Priest M."/>
            <person name="Roberts A."/>
            <person name="Saif S."/>
            <person name="Shea T."/>
            <person name="Sisk P."/>
            <person name="Sykes S."/>
            <person name="Wortman J."/>
            <person name="Nusbaum C."/>
            <person name="Birren B."/>
        </authorList>
    </citation>
    <scope>NUCLEOTIDE SEQUENCE [LARGE SCALE GENOMIC DNA]</scope>
    <source>
        <strain evidence="3 4">CBS 119918</strain>
    </source>
</reference>
<keyword evidence="1" id="KW-0349">Heme</keyword>
<keyword evidence="2" id="KW-1133">Transmembrane helix</keyword>
<feature type="transmembrane region" description="Helical" evidence="2">
    <location>
        <begin position="12"/>
        <end position="33"/>
    </location>
</feature>
<dbReference type="PANTHER" id="PTHR24305:SF227">
    <property type="entry name" value="P450, PUTATIVE (EUROFUNG)-RELATED"/>
    <property type="match status" value="1"/>
</dbReference>
<dbReference type="PRINTS" id="PR00463">
    <property type="entry name" value="EP450I"/>
</dbReference>
<dbReference type="EMBL" id="AMGV01000019">
    <property type="protein sequence ID" value="KEF52174.1"/>
    <property type="molecule type" value="Genomic_DNA"/>
</dbReference>
<keyword evidence="1" id="KW-0479">Metal-binding</keyword>
<protein>
    <recommendedName>
        <fullName evidence="5">Cytochrome P450 oxidoreductase</fullName>
    </recommendedName>
</protein>
<dbReference type="PRINTS" id="PR00385">
    <property type="entry name" value="P450"/>
</dbReference>
<feature type="transmembrane region" description="Helical" evidence="2">
    <location>
        <begin position="39"/>
        <end position="62"/>
    </location>
</feature>
<dbReference type="CDD" id="cd11069">
    <property type="entry name" value="CYP_FUM15-like"/>
    <property type="match status" value="1"/>
</dbReference>
<dbReference type="SUPFAM" id="SSF48264">
    <property type="entry name" value="Cytochrome P450"/>
    <property type="match status" value="1"/>
</dbReference>
<dbReference type="PANTHER" id="PTHR24305">
    <property type="entry name" value="CYTOCHROME P450"/>
    <property type="match status" value="1"/>
</dbReference>
<dbReference type="AlphaFoldDB" id="A0A072NWB5"/>
<evidence type="ECO:0000256" key="1">
    <source>
        <dbReference type="PIRSR" id="PIRSR602401-1"/>
    </source>
</evidence>
<dbReference type="Gene3D" id="1.10.630.10">
    <property type="entry name" value="Cytochrome P450"/>
    <property type="match status" value="1"/>
</dbReference>
<keyword evidence="2" id="KW-0812">Transmembrane</keyword>
<dbReference type="RefSeq" id="XP_013254764.1">
    <property type="nucleotide sequence ID" value="XM_013399310.1"/>
</dbReference>
<dbReference type="FunFam" id="1.10.630.10:FF:000051">
    <property type="entry name" value="Cytochrome P450 monooxygenase (Fum15)"/>
    <property type="match status" value="1"/>
</dbReference>
<dbReference type="Pfam" id="PF00067">
    <property type="entry name" value="p450"/>
    <property type="match status" value="1"/>
</dbReference>
<dbReference type="InterPro" id="IPR036396">
    <property type="entry name" value="Cyt_P450_sf"/>
</dbReference>
<evidence type="ECO:0000313" key="4">
    <source>
        <dbReference type="Proteomes" id="UP000027920"/>
    </source>
</evidence>
<dbReference type="GeneID" id="25286697"/>
<dbReference type="GO" id="GO:0004497">
    <property type="term" value="F:monooxygenase activity"/>
    <property type="evidence" value="ECO:0007669"/>
    <property type="project" value="InterPro"/>
</dbReference>
<evidence type="ECO:0000256" key="2">
    <source>
        <dbReference type="SAM" id="Phobius"/>
    </source>
</evidence>
<dbReference type="GO" id="GO:0020037">
    <property type="term" value="F:heme binding"/>
    <property type="evidence" value="ECO:0007669"/>
    <property type="project" value="InterPro"/>
</dbReference>
<dbReference type="HOGENOM" id="CLU_001570_5_11_1"/>
<evidence type="ECO:0000313" key="3">
    <source>
        <dbReference type="EMBL" id="KEF52174.1"/>
    </source>
</evidence>
<comment type="cofactor">
    <cofactor evidence="1">
        <name>heme</name>
        <dbReference type="ChEBI" id="CHEBI:30413"/>
    </cofactor>
</comment>
<comment type="caution">
    <text evidence="3">The sequence shown here is derived from an EMBL/GenBank/DDBJ whole genome shotgun (WGS) entry which is preliminary data.</text>
</comment>
<proteinExistence type="predicted"/>
<gene>
    <name evidence="3" type="ORF">A1O9_11801</name>
</gene>
<feature type="binding site" description="axial binding residue" evidence="1">
    <location>
        <position position="488"/>
    </location>
    <ligand>
        <name>heme</name>
        <dbReference type="ChEBI" id="CHEBI:30413"/>
    </ligand>
    <ligandPart>
        <name>Fe</name>
        <dbReference type="ChEBI" id="CHEBI:18248"/>
    </ligandPart>
</feature>
<evidence type="ECO:0008006" key="5">
    <source>
        <dbReference type="Google" id="ProtNLM"/>
    </source>
</evidence>
<dbReference type="Proteomes" id="UP000027920">
    <property type="component" value="Unassembled WGS sequence"/>
</dbReference>
<name>A0A072NWB5_9EURO</name>
<organism evidence="3 4">
    <name type="scientific">Exophiala aquamarina CBS 119918</name>
    <dbReference type="NCBI Taxonomy" id="1182545"/>
    <lineage>
        <taxon>Eukaryota</taxon>
        <taxon>Fungi</taxon>
        <taxon>Dikarya</taxon>
        <taxon>Ascomycota</taxon>
        <taxon>Pezizomycotina</taxon>
        <taxon>Eurotiomycetes</taxon>
        <taxon>Chaetothyriomycetidae</taxon>
        <taxon>Chaetothyriales</taxon>
        <taxon>Herpotrichiellaceae</taxon>
        <taxon>Exophiala</taxon>
    </lineage>
</organism>
<dbReference type="GO" id="GO:0005506">
    <property type="term" value="F:iron ion binding"/>
    <property type="evidence" value="ECO:0007669"/>
    <property type="project" value="InterPro"/>
</dbReference>